<protein>
    <submittedName>
        <fullName evidence="2">Uncharacterized protein</fullName>
    </submittedName>
</protein>
<evidence type="ECO:0000313" key="3">
    <source>
        <dbReference type="Proteomes" id="UP001633002"/>
    </source>
</evidence>
<comment type="caution">
    <text evidence="2">The sequence shown here is derived from an EMBL/GenBank/DDBJ whole genome shotgun (WGS) entry which is preliminary data.</text>
</comment>
<name>A0ABD3GAS1_9MARC</name>
<dbReference type="Proteomes" id="UP001633002">
    <property type="component" value="Unassembled WGS sequence"/>
</dbReference>
<feature type="compositionally biased region" description="Polar residues" evidence="1">
    <location>
        <begin position="139"/>
        <end position="150"/>
    </location>
</feature>
<feature type="compositionally biased region" description="Basic and acidic residues" evidence="1">
    <location>
        <begin position="119"/>
        <end position="131"/>
    </location>
</feature>
<feature type="compositionally biased region" description="Basic and acidic residues" evidence="1">
    <location>
        <begin position="44"/>
        <end position="65"/>
    </location>
</feature>
<proteinExistence type="predicted"/>
<evidence type="ECO:0000313" key="2">
    <source>
        <dbReference type="EMBL" id="KAL3675277.1"/>
    </source>
</evidence>
<reference evidence="2 3" key="1">
    <citation type="submission" date="2024-09" db="EMBL/GenBank/DDBJ databases">
        <title>Chromosome-scale assembly of Riccia sorocarpa.</title>
        <authorList>
            <person name="Paukszto L."/>
        </authorList>
    </citation>
    <scope>NUCLEOTIDE SEQUENCE [LARGE SCALE GENOMIC DNA]</scope>
    <source>
        <strain evidence="2">LP-2024</strain>
        <tissue evidence="2">Aerial parts of the thallus</tissue>
    </source>
</reference>
<accession>A0ABD3GAS1</accession>
<sequence length="170" mass="19592">MPIMIALLPNQCSDRRTSGQQYAPDGPESWNKGVRRRSAGNPQKCRESERDSDAGKVSGRDKERSYGGSGSQIGKMREEDEEDYGRDMKPANGYTNFEERTRSYRIEEDAQMLNEEEEFLRTRDPRDMHEDYFDDESNSWEANDVRTSGSGMDRRRSSVQNAGSFEEPRN</sequence>
<dbReference type="EMBL" id="JBJQOH010000008">
    <property type="protein sequence ID" value="KAL3675277.1"/>
    <property type="molecule type" value="Genomic_DNA"/>
</dbReference>
<organism evidence="2 3">
    <name type="scientific">Riccia sorocarpa</name>
    <dbReference type="NCBI Taxonomy" id="122646"/>
    <lineage>
        <taxon>Eukaryota</taxon>
        <taxon>Viridiplantae</taxon>
        <taxon>Streptophyta</taxon>
        <taxon>Embryophyta</taxon>
        <taxon>Marchantiophyta</taxon>
        <taxon>Marchantiopsida</taxon>
        <taxon>Marchantiidae</taxon>
        <taxon>Marchantiales</taxon>
        <taxon>Ricciaceae</taxon>
        <taxon>Riccia</taxon>
    </lineage>
</organism>
<keyword evidence="3" id="KW-1185">Reference proteome</keyword>
<dbReference type="AlphaFoldDB" id="A0ABD3GAS1"/>
<gene>
    <name evidence="2" type="ORF">R1sor_025225</name>
</gene>
<feature type="region of interest" description="Disordered" evidence="1">
    <location>
        <begin position="1"/>
        <end position="170"/>
    </location>
</feature>
<evidence type="ECO:0000256" key="1">
    <source>
        <dbReference type="SAM" id="MobiDB-lite"/>
    </source>
</evidence>
<feature type="compositionally biased region" description="Basic and acidic residues" evidence="1">
    <location>
        <begin position="97"/>
        <end position="108"/>
    </location>
</feature>